<evidence type="ECO:0000313" key="7">
    <source>
        <dbReference type="Proteomes" id="UP001058120"/>
    </source>
</evidence>
<dbReference type="Pfam" id="PF13545">
    <property type="entry name" value="HTH_Crp_2"/>
    <property type="match status" value="1"/>
</dbReference>
<evidence type="ECO:0000256" key="3">
    <source>
        <dbReference type="ARBA" id="ARBA00023163"/>
    </source>
</evidence>
<dbReference type="InterPro" id="IPR036388">
    <property type="entry name" value="WH-like_DNA-bd_sf"/>
</dbReference>
<dbReference type="Gene3D" id="1.10.10.10">
    <property type="entry name" value="Winged helix-like DNA-binding domain superfamily/Winged helix DNA-binding domain"/>
    <property type="match status" value="1"/>
</dbReference>
<keyword evidence="1" id="KW-0805">Transcription regulation</keyword>
<dbReference type="SUPFAM" id="SSF51206">
    <property type="entry name" value="cAMP-binding domain-like"/>
    <property type="match status" value="1"/>
</dbReference>
<sequence length="226" mass="26134">MEKNDDLQKFVPVYELNGVNQIWEKLLFKGIKKNYSKGSVIEGNKDMFGYLYRGKIRLSAITAQGKERIILYMKNGCICTEINLFHSYHNMYSAEVLAMTDCIIYFFPKEMLSDVEFTKQYPELITNLVKSLSYKAGAFFSQLSEKTELTFIAQLCRFLYRQYLQAGSSTFKFGFSQIELALMFNIHRNTLCRGISFLRNEGVIGKCTKNCLEITDLGRLEELAQL</sequence>
<dbReference type="Proteomes" id="UP001058120">
    <property type="component" value="Chromosome"/>
</dbReference>
<feature type="domain" description="HTH crp-type" evidence="5">
    <location>
        <begin position="154"/>
        <end position="223"/>
    </location>
</feature>
<proteinExistence type="predicted"/>
<dbReference type="InterPro" id="IPR012318">
    <property type="entry name" value="HTH_CRP"/>
</dbReference>
<evidence type="ECO:0000313" key="6">
    <source>
        <dbReference type="EMBL" id="UWX06674.1"/>
    </source>
</evidence>
<dbReference type="Gene3D" id="2.60.120.10">
    <property type="entry name" value="Jelly Rolls"/>
    <property type="match status" value="1"/>
</dbReference>
<dbReference type="EMBL" id="CP065938">
    <property type="protein sequence ID" value="UWX06674.1"/>
    <property type="molecule type" value="Genomic_DNA"/>
</dbReference>
<feature type="domain" description="Cyclic nucleotide-binding" evidence="4">
    <location>
        <begin position="33"/>
        <end position="113"/>
    </location>
</feature>
<evidence type="ECO:0000256" key="2">
    <source>
        <dbReference type="ARBA" id="ARBA00023125"/>
    </source>
</evidence>
<dbReference type="InterPro" id="IPR036390">
    <property type="entry name" value="WH_DNA-bd_sf"/>
</dbReference>
<dbReference type="SUPFAM" id="SSF46785">
    <property type="entry name" value="Winged helix' DNA-binding domain"/>
    <property type="match status" value="1"/>
</dbReference>
<dbReference type="CDD" id="cd00038">
    <property type="entry name" value="CAP_ED"/>
    <property type="match status" value="1"/>
</dbReference>
<accession>A0ABY5Y3A0</accession>
<evidence type="ECO:0000259" key="5">
    <source>
        <dbReference type="Pfam" id="PF13545"/>
    </source>
</evidence>
<name>A0ABY5Y3A0_9BACT</name>
<keyword evidence="2" id="KW-0238">DNA-binding</keyword>
<protein>
    <submittedName>
        <fullName evidence="6">Crp/Fnr family transcriptional regulator</fullName>
    </submittedName>
</protein>
<dbReference type="Pfam" id="PF00027">
    <property type="entry name" value="cNMP_binding"/>
    <property type="match status" value="1"/>
</dbReference>
<organism evidence="6 7">
    <name type="scientific">Taurinivorans muris</name>
    <dbReference type="NCBI Taxonomy" id="2787751"/>
    <lineage>
        <taxon>Bacteria</taxon>
        <taxon>Pseudomonadati</taxon>
        <taxon>Thermodesulfobacteriota</taxon>
        <taxon>Desulfovibrionia</taxon>
        <taxon>Desulfovibrionales</taxon>
        <taxon>Desulfovibrionaceae</taxon>
        <taxon>Taurinivorans</taxon>
    </lineage>
</organism>
<dbReference type="InterPro" id="IPR014710">
    <property type="entry name" value="RmlC-like_jellyroll"/>
</dbReference>
<evidence type="ECO:0000256" key="1">
    <source>
        <dbReference type="ARBA" id="ARBA00023015"/>
    </source>
</evidence>
<reference evidence="6" key="1">
    <citation type="submission" date="2020-12" db="EMBL/GenBank/DDBJ databases">
        <title>Taurinivorans muris gen. nov., sp. nov., fundamental and realized metabolic niche of a ubiquitous sulfidogenic bacterium in the murine intestine.</title>
        <authorList>
            <person name="Ye H."/>
            <person name="Hanson B.T."/>
            <person name="Loy A."/>
        </authorList>
    </citation>
    <scope>NUCLEOTIDE SEQUENCE</scope>
    <source>
        <strain evidence="6">LT0009</strain>
    </source>
</reference>
<keyword evidence="3" id="KW-0804">Transcription</keyword>
<dbReference type="RefSeq" id="WP_334316286.1">
    <property type="nucleotide sequence ID" value="NZ_CP065938.1"/>
</dbReference>
<evidence type="ECO:0000259" key="4">
    <source>
        <dbReference type="Pfam" id="PF00027"/>
    </source>
</evidence>
<dbReference type="InterPro" id="IPR000595">
    <property type="entry name" value="cNMP-bd_dom"/>
</dbReference>
<gene>
    <name evidence="6" type="ORF">JBF11_05040</name>
</gene>
<dbReference type="InterPro" id="IPR018490">
    <property type="entry name" value="cNMP-bd_dom_sf"/>
</dbReference>
<keyword evidence="7" id="KW-1185">Reference proteome</keyword>